<dbReference type="InterPro" id="IPR001179">
    <property type="entry name" value="PPIase_FKBP_dom"/>
</dbReference>
<reference evidence="8 9" key="1">
    <citation type="journal article" date="2007" name="Nature">
        <title>Genome of the marsupial Monodelphis domestica reveals innovation in non-coding sequences.</title>
        <authorList>
            <person name="Mikkelsen T.S."/>
            <person name="Wakefield M.J."/>
            <person name="Aken B."/>
            <person name="Amemiya C.T."/>
            <person name="Chang J.L."/>
            <person name="Duke S."/>
            <person name="Garber M."/>
            <person name="Gentles A.J."/>
            <person name="Goodstadt L."/>
            <person name="Heger A."/>
            <person name="Jurka J."/>
            <person name="Kamal M."/>
            <person name="Mauceli E."/>
            <person name="Searle S.M."/>
            <person name="Sharpe T."/>
            <person name="Baker M.L."/>
            <person name="Batzer M.A."/>
            <person name="Benos P.V."/>
            <person name="Belov K."/>
            <person name="Clamp M."/>
            <person name="Cook A."/>
            <person name="Cuff J."/>
            <person name="Das R."/>
            <person name="Davidow L."/>
            <person name="Deakin J.E."/>
            <person name="Fazzari M.J."/>
            <person name="Glass J.L."/>
            <person name="Grabherr M."/>
            <person name="Greally J.M."/>
            <person name="Gu W."/>
            <person name="Hore T.A."/>
            <person name="Huttley G.A."/>
            <person name="Kleber M."/>
            <person name="Jirtle R.L."/>
            <person name="Koina E."/>
            <person name="Lee J.T."/>
            <person name="Mahony S."/>
            <person name="Marra M.A."/>
            <person name="Miller R.D."/>
            <person name="Nicholls R.D."/>
            <person name="Oda M."/>
            <person name="Papenfuss A.T."/>
            <person name="Parra Z.E."/>
            <person name="Pollock D.D."/>
            <person name="Ray D.A."/>
            <person name="Schein J.E."/>
            <person name="Speed T.P."/>
            <person name="Thompson K."/>
            <person name="VandeBerg J.L."/>
            <person name="Wade C.M."/>
            <person name="Walker J.A."/>
            <person name="Waters P.D."/>
            <person name="Webber C."/>
            <person name="Weidman J.R."/>
            <person name="Xie X."/>
            <person name="Zody M.C."/>
            <person name="Baldwin J."/>
            <person name="Abdouelleil A."/>
            <person name="Abdulkadir J."/>
            <person name="Abebe A."/>
            <person name="Abera B."/>
            <person name="Abreu J."/>
            <person name="Acer S.C."/>
            <person name="Aftuck L."/>
            <person name="Alexander A."/>
            <person name="An P."/>
            <person name="Anderson E."/>
            <person name="Anderson S."/>
            <person name="Arachi H."/>
            <person name="Azer M."/>
            <person name="Bachantsang P."/>
            <person name="Barry A."/>
            <person name="Bayul T."/>
            <person name="Berlin A."/>
            <person name="Bessette D."/>
            <person name="Bloom T."/>
            <person name="Bloom T."/>
            <person name="Boguslavskiy L."/>
            <person name="Bonnet C."/>
            <person name="Boukhgalter B."/>
            <person name="Bourzgui I."/>
            <person name="Brown A."/>
            <person name="Cahill P."/>
            <person name="Channer S."/>
            <person name="Cheshatsang Y."/>
            <person name="Chuda L."/>
            <person name="Citroen M."/>
            <person name="Collymore A."/>
            <person name="Cooke P."/>
            <person name="Costello M."/>
            <person name="D'Aco K."/>
            <person name="Daza R."/>
            <person name="De Haan G."/>
            <person name="DeGray S."/>
            <person name="DeMaso C."/>
            <person name="Dhargay N."/>
            <person name="Dooley K."/>
            <person name="Dooley E."/>
            <person name="Doricent M."/>
            <person name="Dorje P."/>
            <person name="Dorjee K."/>
            <person name="Dupes A."/>
            <person name="Elong R."/>
            <person name="Falk J."/>
            <person name="Farina A."/>
            <person name="Faro S."/>
            <person name="Ferguson D."/>
            <person name="Fisher S."/>
            <person name="Foley C.D."/>
            <person name="Franke A."/>
            <person name="Friedrich D."/>
            <person name="Gadbois L."/>
            <person name="Gearin G."/>
            <person name="Gearin C.R."/>
            <person name="Giannoukos G."/>
            <person name="Goode T."/>
            <person name="Graham J."/>
            <person name="Grandbois E."/>
            <person name="Grewal S."/>
            <person name="Gyaltsen K."/>
            <person name="Hafez N."/>
            <person name="Hagos B."/>
            <person name="Hall J."/>
            <person name="Henson C."/>
            <person name="Hollinger A."/>
            <person name="Honan T."/>
            <person name="Huard M.D."/>
            <person name="Hughes L."/>
            <person name="Hurhula B."/>
            <person name="Husby M.E."/>
            <person name="Kamat A."/>
            <person name="Kanga B."/>
            <person name="Kashin S."/>
            <person name="Khazanovich D."/>
            <person name="Kisner P."/>
            <person name="Lance K."/>
            <person name="Lara M."/>
            <person name="Lee W."/>
            <person name="Lennon N."/>
            <person name="Letendre F."/>
            <person name="LeVine R."/>
            <person name="Lipovsky A."/>
            <person name="Liu X."/>
            <person name="Liu J."/>
            <person name="Liu S."/>
            <person name="Lokyitsang T."/>
            <person name="Lokyitsang Y."/>
            <person name="Lubonja R."/>
            <person name="Lui A."/>
            <person name="MacDonald P."/>
            <person name="Magnisalis V."/>
            <person name="Maru K."/>
            <person name="Matthews C."/>
            <person name="McCusker W."/>
            <person name="McDonough S."/>
            <person name="Mehta T."/>
            <person name="Meldrim J."/>
            <person name="Meneus L."/>
            <person name="Mihai O."/>
            <person name="Mihalev A."/>
            <person name="Mihova T."/>
            <person name="Mittelman R."/>
            <person name="Mlenga V."/>
            <person name="Montmayeur A."/>
            <person name="Mulrain L."/>
            <person name="Navidi A."/>
            <person name="Naylor J."/>
            <person name="Negash T."/>
            <person name="Nguyen T."/>
            <person name="Nguyen N."/>
            <person name="Nicol R."/>
            <person name="Norbu C."/>
            <person name="Norbu N."/>
            <person name="Novod N."/>
            <person name="O'Neill B."/>
            <person name="Osman S."/>
            <person name="Markiewicz E."/>
            <person name="Oyono O.L."/>
            <person name="Patti C."/>
            <person name="Phunkhang P."/>
            <person name="Pierre F."/>
            <person name="Priest M."/>
            <person name="Raghuraman S."/>
            <person name="Rege F."/>
            <person name="Reyes R."/>
            <person name="Rise C."/>
            <person name="Rogov P."/>
            <person name="Ross K."/>
            <person name="Ryan E."/>
            <person name="Settipalli S."/>
            <person name="Shea T."/>
            <person name="Sherpa N."/>
            <person name="Shi L."/>
            <person name="Shih D."/>
            <person name="Sparrow T."/>
            <person name="Spaulding J."/>
            <person name="Stalker J."/>
            <person name="Stange-Thomann N."/>
            <person name="Stavropoulos S."/>
            <person name="Stone C."/>
            <person name="Strader C."/>
            <person name="Tesfaye S."/>
            <person name="Thomson T."/>
            <person name="Thoulutsang Y."/>
            <person name="Thoulutsang D."/>
            <person name="Topham K."/>
            <person name="Topping I."/>
            <person name="Tsamla T."/>
            <person name="Vassiliev H."/>
            <person name="Vo A."/>
            <person name="Wangchuk T."/>
            <person name="Wangdi T."/>
            <person name="Weiand M."/>
            <person name="Wilkinson J."/>
            <person name="Wilson A."/>
            <person name="Yadav S."/>
            <person name="Young G."/>
            <person name="Yu Q."/>
            <person name="Zembek L."/>
            <person name="Zhong D."/>
            <person name="Zimmer A."/>
            <person name="Zwirko Z."/>
            <person name="Jaffe D.B."/>
            <person name="Alvarez P."/>
            <person name="Brockman W."/>
            <person name="Butler J."/>
            <person name="Chin C."/>
            <person name="Gnerre S."/>
            <person name="MacCallum I."/>
            <person name="Graves J.A."/>
            <person name="Ponting C.P."/>
            <person name="Breen M."/>
            <person name="Samollow P.B."/>
            <person name="Lander E.S."/>
            <person name="Lindblad-Toh K."/>
        </authorList>
    </citation>
    <scope>NUCLEOTIDE SEQUENCE [LARGE SCALE GENOMIC DNA]</scope>
</reference>
<dbReference type="EC" id="5.2.1.8" evidence="2 6"/>
<sequence length="103" mass="11476">MGVQVETIFPGKGLTFPKHGQTTGIFEDGKKFDFSPDRKKPFKFVMGKQVVIRGWEEGVVQMSVSQTAKMTISPDYAYGSTRHLGAIPPNVTLIFDVELLKLE</sequence>
<reference evidence="8" key="2">
    <citation type="submission" date="2025-08" db="UniProtKB">
        <authorList>
            <consortium name="Ensembl"/>
        </authorList>
    </citation>
    <scope>IDENTIFICATION</scope>
</reference>
<dbReference type="GeneID" id="100021904"/>
<dbReference type="FunFam" id="3.10.50.40:FF:000025">
    <property type="entry name" value="Peptidylprolyl isomerase"/>
    <property type="match status" value="1"/>
</dbReference>
<evidence type="ECO:0000313" key="8">
    <source>
        <dbReference type="Ensembl" id="ENSMODP00000034952.1"/>
    </source>
</evidence>
<reference evidence="8" key="3">
    <citation type="submission" date="2025-09" db="UniProtKB">
        <authorList>
            <consortium name="Ensembl"/>
        </authorList>
    </citation>
    <scope>IDENTIFICATION</scope>
</reference>
<dbReference type="SUPFAM" id="SSF54534">
    <property type="entry name" value="FKBP-like"/>
    <property type="match status" value="1"/>
</dbReference>
<evidence type="ECO:0000259" key="7">
    <source>
        <dbReference type="PROSITE" id="PS50059"/>
    </source>
</evidence>
<name>F6XCF5_MONDO</name>
<proteinExistence type="inferred from homology"/>
<keyword evidence="3 6" id="KW-0697">Rotamase</keyword>
<comment type="similarity">
    <text evidence="5">Belongs to the FKBP-type PPIase family. FKBP1 subfamily.</text>
</comment>
<dbReference type="InParanoid" id="F6XCF5"/>
<dbReference type="GeneTree" id="ENSGT00940000153311"/>
<dbReference type="OrthoDB" id="1902587at2759"/>
<evidence type="ECO:0000256" key="4">
    <source>
        <dbReference type="ARBA" id="ARBA00023235"/>
    </source>
</evidence>
<dbReference type="Bgee" id="ENSMODG00000024640">
    <property type="expression patterns" value="Expressed in adult mammalian kidney and 1 other cell type or tissue"/>
</dbReference>
<dbReference type="GO" id="GO:0010881">
    <property type="term" value="P:regulation of cardiac muscle contraction by regulation of the release of sequestered calcium ion"/>
    <property type="evidence" value="ECO:0000318"/>
    <property type="project" value="GO_Central"/>
</dbReference>
<accession>F6XCF5</accession>
<dbReference type="STRING" id="13616.ENSMODP00000034952"/>
<dbReference type="GO" id="GO:0033017">
    <property type="term" value="C:sarcoplasmic reticulum membrane"/>
    <property type="evidence" value="ECO:0000318"/>
    <property type="project" value="GO_Central"/>
</dbReference>
<evidence type="ECO:0000313" key="9">
    <source>
        <dbReference type="Proteomes" id="UP000002280"/>
    </source>
</evidence>
<dbReference type="InterPro" id="IPR050689">
    <property type="entry name" value="FKBP-type_PPIase"/>
</dbReference>
<evidence type="ECO:0000256" key="5">
    <source>
        <dbReference type="ARBA" id="ARBA00038106"/>
    </source>
</evidence>
<dbReference type="InterPro" id="IPR046357">
    <property type="entry name" value="PPIase_dom_sf"/>
</dbReference>
<dbReference type="PROSITE" id="PS50059">
    <property type="entry name" value="FKBP_PPIASE"/>
    <property type="match status" value="1"/>
</dbReference>
<gene>
    <name evidence="8" type="primary">LOC100021904</name>
</gene>
<comment type="catalytic activity">
    <reaction evidence="1 6">
        <text>[protein]-peptidylproline (omega=180) = [protein]-peptidylproline (omega=0)</text>
        <dbReference type="Rhea" id="RHEA:16237"/>
        <dbReference type="Rhea" id="RHEA-COMP:10747"/>
        <dbReference type="Rhea" id="RHEA-COMP:10748"/>
        <dbReference type="ChEBI" id="CHEBI:83833"/>
        <dbReference type="ChEBI" id="CHEBI:83834"/>
        <dbReference type="EC" id="5.2.1.8"/>
    </reaction>
</comment>
<dbReference type="GO" id="GO:0003755">
    <property type="term" value="F:peptidyl-prolyl cis-trans isomerase activity"/>
    <property type="evidence" value="ECO:0000318"/>
    <property type="project" value="GO_Central"/>
</dbReference>
<feature type="domain" description="PPIase FKBP-type" evidence="7">
    <location>
        <begin position="23"/>
        <end position="103"/>
    </location>
</feature>
<keyword evidence="4 6" id="KW-0413">Isomerase</keyword>
<dbReference type="HOGENOM" id="CLU_013615_12_1_1"/>
<dbReference type="Gene3D" id="3.10.50.40">
    <property type="match status" value="1"/>
</dbReference>
<dbReference type="Proteomes" id="UP000002280">
    <property type="component" value="Chromosome 4"/>
</dbReference>
<keyword evidence="9" id="KW-1185">Reference proteome</keyword>
<dbReference type="Ensembl" id="ENSMODT00000036540.1">
    <property type="protein sequence ID" value="ENSMODP00000034952.1"/>
    <property type="gene ID" value="ENSMODG00000024640.1"/>
</dbReference>
<evidence type="ECO:0000256" key="3">
    <source>
        <dbReference type="ARBA" id="ARBA00023110"/>
    </source>
</evidence>
<protein>
    <recommendedName>
        <fullName evidence="2 6">peptidylprolyl isomerase</fullName>
        <ecNumber evidence="2 6">5.2.1.8</ecNumber>
    </recommendedName>
</protein>
<dbReference type="PANTHER" id="PTHR10516">
    <property type="entry name" value="PEPTIDYL-PROLYL CIS-TRANS ISOMERASE"/>
    <property type="match status" value="1"/>
</dbReference>
<dbReference type="RefSeq" id="XP_056681855.1">
    <property type="nucleotide sequence ID" value="XM_056825877.1"/>
</dbReference>
<evidence type="ECO:0000256" key="2">
    <source>
        <dbReference type="ARBA" id="ARBA00013194"/>
    </source>
</evidence>
<dbReference type="AlphaFoldDB" id="F6XCF5"/>
<organism evidence="8 9">
    <name type="scientific">Monodelphis domestica</name>
    <name type="common">Gray short-tailed opossum</name>
    <dbReference type="NCBI Taxonomy" id="13616"/>
    <lineage>
        <taxon>Eukaryota</taxon>
        <taxon>Metazoa</taxon>
        <taxon>Chordata</taxon>
        <taxon>Craniata</taxon>
        <taxon>Vertebrata</taxon>
        <taxon>Euteleostomi</taxon>
        <taxon>Mammalia</taxon>
        <taxon>Metatheria</taxon>
        <taxon>Didelphimorphia</taxon>
        <taxon>Didelphidae</taxon>
        <taxon>Monodelphis</taxon>
    </lineage>
</organism>
<dbReference type="eggNOG" id="KOG0544">
    <property type="taxonomic scope" value="Eukaryota"/>
</dbReference>
<dbReference type="PANTHER" id="PTHR10516:SF301">
    <property type="entry name" value="PEPTIDYL-PROLYL CIS-TRANS ISOMERASE FKBP1A-RELATED"/>
    <property type="match status" value="1"/>
</dbReference>
<evidence type="ECO:0000256" key="1">
    <source>
        <dbReference type="ARBA" id="ARBA00000971"/>
    </source>
</evidence>
<dbReference type="OMA" id="MRVQVET"/>
<dbReference type="Pfam" id="PF00254">
    <property type="entry name" value="FKBP_C"/>
    <property type="match status" value="1"/>
</dbReference>
<evidence type="ECO:0000256" key="6">
    <source>
        <dbReference type="PROSITE-ProRule" id="PRU00277"/>
    </source>
</evidence>